<gene>
    <name evidence="2" type="ORF">BSAL_09955</name>
</gene>
<name>A0A0S4JG95_BODSA</name>
<protein>
    <submittedName>
        <fullName evidence="2">Transmembrane protein, putative</fullName>
    </submittedName>
</protein>
<dbReference type="VEuPathDB" id="TriTrypDB:BSAL_09955"/>
<proteinExistence type="predicted"/>
<feature type="transmembrane region" description="Helical" evidence="1">
    <location>
        <begin position="173"/>
        <end position="192"/>
    </location>
</feature>
<reference evidence="3" key="1">
    <citation type="submission" date="2015-09" db="EMBL/GenBank/DDBJ databases">
        <authorList>
            <consortium name="Pathogen Informatics"/>
        </authorList>
    </citation>
    <scope>NUCLEOTIDE SEQUENCE [LARGE SCALE GENOMIC DNA]</scope>
    <source>
        <strain evidence="3">Lake Konstanz</strain>
    </source>
</reference>
<feature type="transmembrane region" description="Helical" evidence="1">
    <location>
        <begin position="139"/>
        <end position="161"/>
    </location>
</feature>
<organism evidence="2 3">
    <name type="scientific">Bodo saltans</name>
    <name type="common">Flagellated protozoan</name>
    <dbReference type="NCBI Taxonomy" id="75058"/>
    <lineage>
        <taxon>Eukaryota</taxon>
        <taxon>Discoba</taxon>
        <taxon>Euglenozoa</taxon>
        <taxon>Kinetoplastea</taxon>
        <taxon>Metakinetoplastina</taxon>
        <taxon>Eubodonida</taxon>
        <taxon>Bodonidae</taxon>
        <taxon>Bodo</taxon>
    </lineage>
</organism>
<keyword evidence="3" id="KW-1185">Reference proteome</keyword>
<evidence type="ECO:0000313" key="3">
    <source>
        <dbReference type="Proteomes" id="UP000051952"/>
    </source>
</evidence>
<dbReference type="Proteomes" id="UP000051952">
    <property type="component" value="Unassembled WGS sequence"/>
</dbReference>
<evidence type="ECO:0000313" key="2">
    <source>
        <dbReference type="EMBL" id="CUG87415.1"/>
    </source>
</evidence>
<keyword evidence="1" id="KW-0472">Membrane</keyword>
<dbReference type="EMBL" id="CYKH01001509">
    <property type="protein sequence ID" value="CUG87415.1"/>
    <property type="molecule type" value="Genomic_DNA"/>
</dbReference>
<feature type="transmembrane region" description="Helical" evidence="1">
    <location>
        <begin position="96"/>
        <end position="118"/>
    </location>
</feature>
<evidence type="ECO:0000256" key="1">
    <source>
        <dbReference type="SAM" id="Phobius"/>
    </source>
</evidence>
<keyword evidence="1 2" id="KW-0812">Transmembrane</keyword>
<sequence>MWQVAMPTWQAVIKAHIATDSYCDGQATPRKLWWSAPLQFGIPTFLCGYLAVACLRSNVYEASRVAEGSLLYASPEGLQMTLHEEFPSWFLQVHRWAGVVLVPLVVVQKHLVPSMAVWPRGSDQRNRLSRWSPEAVRKSHVVIGYASLGAIGYMAFCGFFLRSSSTFEGFQWAMVLFVAPWIVFIAAIPLTVWKDYRVAHAVIGSAVFKACVAVPLARTLGVVLQQWSSSPATMARDYYLGIGIAAVAVGAWALRDAWKMIRAFGGESD</sequence>
<dbReference type="AlphaFoldDB" id="A0A0S4JG95"/>
<accession>A0A0S4JG95</accession>
<keyword evidence="1" id="KW-1133">Transmembrane helix</keyword>
<feature type="transmembrane region" description="Helical" evidence="1">
    <location>
        <begin position="199"/>
        <end position="218"/>
    </location>
</feature>
<feature type="transmembrane region" description="Helical" evidence="1">
    <location>
        <begin position="238"/>
        <end position="254"/>
    </location>
</feature>